<proteinExistence type="predicted"/>
<dbReference type="GO" id="GO:0005524">
    <property type="term" value="F:ATP binding"/>
    <property type="evidence" value="ECO:0007669"/>
    <property type="project" value="TreeGrafter"/>
</dbReference>
<name>H1KW99_9EURY</name>
<dbReference type="PANTHER" id="PTHR43384">
    <property type="entry name" value="SEPTUM SITE-DETERMINING PROTEIN MIND HOMOLOG, CHLOROPLASTIC-RELATED"/>
    <property type="match status" value="1"/>
</dbReference>
<evidence type="ECO:0000313" key="2">
    <source>
        <dbReference type="EMBL" id="EHP89682.1"/>
    </source>
</evidence>
<comment type="caution">
    <text evidence="2">The sequence shown here is derived from an EMBL/GenBank/DDBJ whole genome shotgun (WGS) entry which is preliminary data.</text>
</comment>
<dbReference type="Gene3D" id="3.40.50.300">
    <property type="entry name" value="P-loop containing nucleotide triphosphate hydrolases"/>
    <property type="match status" value="1"/>
</dbReference>
<dbReference type="GO" id="GO:0051782">
    <property type="term" value="P:negative regulation of cell division"/>
    <property type="evidence" value="ECO:0007669"/>
    <property type="project" value="TreeGrafter"/>
</dbReference>
<feature type="domain" description="AAA" evidence="1">
    <location>
        <begin position="3"/>
        <end position="120"/>
    </location>
</feature>
<dbReference type="AlphaFoldDB" id="H1KW99"/>
<dbReference type="Pfam" id="PF13614">
    <property type="entry name" value="AAA_31"/>
    <property type="match status" value="1"/>
</dbReference>
<gene>
    <name evidence="2" type="ORF">MetfoDRAFT_0072</name>
</gene>
<evidence type="ECO:0000259" key="1">
    <source>
        <dbReference type="Pfam" id="PF13614"/>
    </source>
</evidence>
<keyword evidence="3" id="KW-1185">Reference proteome</keyword>
<dbReference type="GO" id="GO:0009898">
    <property type="term" value="C:cytoplasmic side of plasma membrane"/>
    <property type="evidence" value="ECO:0007669"/>
    <property type="project" value="TreeGrafter"/>
</dbReference>
<dbReference type="STRING" id="647171.MetfoDRAFT_0072"/>
<dbReference type="InterPro" id="IPR050625">
    <property type="entry name" value="ParA/MinD_ATPase"/>
</dbReference>
<dbReference type="SUPFAM" id="SSF52540">
    <property type="entry name" value="P-loop containing nucleoside triphosphate hydrolases"/>
    <property type="match status" value="1"/>
</dbReference>
<evidence type="ECO:0000313" key="3">
    <source>
        <dbReference type="Proteomes" id="UP000003706"/>
    </source>
</evidence>
<organism evidence="2 3">
    <name type="scientific">Methanotorris formicicus Mc-S-70</name>
    <dbReference type="NCBI Taxonomy" id="647171"/>
    <lineage>
        <taxon>Archaea</taxon>
        <taxon>Methanobacteriati</taxon>
        <taxon>Methanobacteriota</taxon>
        <taxon>Methanomada group</taxon>
        <taxon>Methanococci</taxon>
        <taxon>Methanococcales</taxon>
        <taxon>Methanocaldococcaceae</taxon>
        <taxon>Methanotorris</taxon>
    </lineage>
</organism>
<dbReference type="Proteomes" id="UP000003706">
    <property type="component" value="Unassembled WGS sequence"/>
</dbReference>
<protein>
    <recommendedName>
        <fullName evidence="1">AAA domain-containing protein</fullName>
    </recommendedName>
</protein>
<reference evidence="2 3" key="1">
    <citation type="submission" date="2011-09" db="EMBL/GenBank/DDBJ databases">
        <title>The draft genome of Methanotorris formicicus Mc-S-70.</title>
        <authorList>
            <consortium name="US DOE Joint Genome Institute (JGI-PGF)"/>
            <person name="Lucas S."/>
            <person name="Han J."/>
            <person name="Lapidus A."/>
            <person name="Cheng J.-F."/>
            <person name="Goodwin L."/>
            <person name="Pitluck S."/>
            <person name="Peters L."/>
            <person name="Land M.L."/>
            <person name="Hauser L."/>
            <person name="Sieprawska-Lupa M."/>
            <person name="Takai K."/>
            <person name="Miyazaki J."/>
            <person name="Whitman W."/>
            <person name="Woyke T.J."/>
        </authorList>
    </citation>
    <scope>NUCLEOTIDE SEQUENCE [LARGE SCALE GENOMIC DNA]</scope>
    <source>
        <strain evidence="2 3">Mc-S-70</strain>
    </source>
</reference>
<dbReference type="PANTHER" id="PTHR43384:SF10">
    <property type="entry name" value="ATPASE INVOLVED IN CHROMOSOME PARTITIONING, PARA_MIND FAMILY"/>
    <property type="match status" value="1"/>
</dbReference>
<sequence>MMRIGFYNLQGGTGKTTVAINIAYLLSEKTKTIYIDCDLYAGTSGVLFGYENDPHNLNSYLSGNSTLDEAIHTYSHLSIIPNDVTPDAFNADMDFERFAEMVDILEETYDIIIFDLPPNITEGNLLFSSIDEKLINKMIIVGEDSIPGIVNTLKTRELLTAIGTEIGGTIINKYRGIVDFEEVLDDVIALLPYDKKVEEQWVLNKPIVEIKSKLSKELIYLAEDLAQVYIEKELAEVRALKLAKELKRLVDDVEDED</sequence>
<dbReference type="EMBL" id="AGJL01000001">
    <property type="protein sequence ID" value="EHP89682.1"/>
    <property type="molecule type" value="Genomic_DNA"/>
</dbReference>
<dbReference type="GO" id="GO:0016887">
    <property type="term" value="F:ATP hydrolysis activity"/>
    <property type="evidence" value="ECO:0007669"/>
    <property type="project" value="TreeGrafter"/>
</dbReference>
<accession>H1KW99</accession>
<dbReference type="InterPro" id="IPR025669">
    <property type="entry name" value="AAA_dom"/>
</dbReference>
<dbReference type="InterPro" id="IPR027417">
    <property type="entry name" value="P-loop_NTPase"/>
</dbReference>
<dbReference type="GO" id="GO:0005829">
    <property type="term" value="C:cytosol"/>
    <property type="evidence" value="ECO:0007669"/>
    <property type="project" value="TreeGrafter"/>
</dbReference>